<protein>
    <submittedName>
        <fullName evidence="2">Uncharacterized protein</fullName>
    </submittedName>
</protein>
<gene>
    <name evidence="2" type="ORF">BSF38_00960</name>
</gene>
<proteinExistence type="predicted"/>
<dbReference type="KEGG" id="pbor:BSF38_00960"/>
<keyword evidence="3" id="KW-1185">Reference proteome</keyword>
<reference evidence="3" key="1">
    <citation type="submission" date="2016-12" db="EMBL/GenBank/DDBJ databases">
        <title>Comparative genomics of four Isosphaeraceae planctomycetes: a common pool of plasmids and glycoside hydrolase genes.</title>
        <authorList>
            <person name="Ivanova A."/>
        </authorList>
    </citation>
    <scope>NUCLEOTIDE SEQUENCE [LARGE SCALE GENOMIC DNA]</scope>
    <source>
        <strain evidence="3">PX4</strain>
    </source>
</reference>
<dbReference type="AlphaFoldDB" id="A0A1U7CKV0"/>
<evidence type="ECO:0000256" key="1">
    <source>
        <dbReference type="SAM" id="Phobius"/>
    </source>
</evidence>
<accession>A0A1U7CKV0</accession>
<keyword evidence="1" id="KW-1133">Transmembrane helix</keyword>
<dbReference type="STRING" id="1387353.BSF38_00960"/>
<evidence type="ECO:0000313" key="2">
    <source>
        <dbReference type="EMBL" id="APW59536.1"/>
    </source>
</evidence>
<evidence type="ECO:0000313" key="3">
    <source>
        <dbReference type="Proteomes" id="UP000186309"/>
    </source>
</evidence>
<name>A0A1U7CKV0_9BACT</name>
<dbReference type="Proteomes" id="UP000186309">
    <property type="component" value="Chromosome"/>
</dbReference>
<sequence length="156" mass="16305">MNALLVAAALGGAFSLLVRNGRLTWPPVQLLSGLATIAGCLALVGPLILARSGRSGGSLGELVWMTGGLLIWIFDVVGVIGGNMKWTNWATPLGERTMGLIILAVLIAGMRSGLAGKDWSWTNVTGWALGLFWVGLAFSSWLLTSGSWGATGLVLR</sequence>
<feature type="transmembrane region" description="Helical" evidence="1">
    <location>
        <begin position="126"/>
        <end position="143"/>
    </location>
</feature>
<dbReference type="EMBL" id="CP019082">
    <property type="protein sequence ID" value="APW59536.1"/>
    <property type="molecule type" value="Genomic_DNA"/>
</dbReference>
<feature type="transmembrane region" description="Helical" evidence="1">
    <location>
        <begin position="62"/>
        <end position="84"/>
    </location>
</feature>
<feature type="transmembrane region" description="Helical" evidence="1">
    <location>
        <begin position="31"/>
        <end position="50"/>
    </location>
</feature>
<feature type="transmembrane region" description="Helical" evidence="1">
    <location>
        <begin position="96"/>
        <end position="114"/>
    </location>
</feature>
<keyword evidence="1" id="KW-0812">Transmembrane</keyword>
<keyword evidence="1" id="KW-0472">Membrane</keyword>
<organism evidence="2 3">
    <name type="scientific">Paludisphaera borealis</name>
    <dbReference type="NCBI Taxonomy" id="1387353"/>
    <lineage>
        <taxon>Bacteria</taxon>
        <taxon>Pseudomonadati</taxon>
        <taxon>Planctomycetota</taxon>
        <taxon>Planctomycetia</taxon>
        <taxon>Isosphaerales</taxon>
        <taxon>Isosphaeraceae</taxon>
        <taxon>Paludisphaera</taxon>
    </lineage>
</organism>